<dbReference type="GO" id="GO:0046656">
    <property type="term" value="P:folic acid biosynthetic process"/>
    <property type="evidence" value="ECO:0007669"/>
    <property type="project" value="UniProtKB-KW"/>
</dbReference>
<protein>
    <recommendedName>
        <fullName evidence="2">2-amino-4-hydroxy-6-hydroxymethyldihydropteridine diphosphokinase</fullName>
        <ecNumber evidence="2">2.7.6.3</ecNumber>
    </recommendedName>
</protein>
<feature type="domain" description="7,8-dihydro-6-hydroxymethylpterin-pyrophosphokinase" evidence="8">
    <location>
        <begin position="81"/>
        <end position="92"/>
    </location>
</feature>
<dbReference type="EC" id="2.7.6.3" evidence="2"/>
<evidence type="ECO:0000313" key="9">
    <source>
        <dbReference type="EMBL" id="CAB4659550.1"/>
    </source>
</evidence>
<dbReference type="PROSITE" id="PS00794">
    <property type="entry name" value="HPPK"/>
    <property type="match status" value="1"/>
</dbReference>
<gene>
    <name evidence="9" type="ORF">UFOPK2289_00400</name>
    <name evidence="10" type="ORF">UFOPK2822_00185</name>
    <name evidence="11" type="ORF">UFOPK3346_00663</name>
    <name evidence="12" type="ORF">UFOPK3670_00656</name>
    <name evidence="13" type="ORF">UFOPK4308_00722</name>
</gene>
<evidence type="ECO:0000313" key="13">
    <source>
        <dbReference type="EMBL" id="CAB5057206.1"/>
    </source>
</evidence>
<reference evidence="10" key="1">
    <citation type="submission" date="2020-05" db="EMBL/GenBank/DDBJ databases">
        <authorList>
            <person name="Chiriac C."/>
            <person name="Salcher M."/>
            <person name="Ghai R."/>
            <person name="Kavagutti S V."/>
        </authorList>
    </citation>
    <scope>NUCLEOTIDE SEQUENCE</scope>
</reference>
<dbReference type="EMBL" id="CAFBMV010000004">
    <property type="protein sequence ID" value="CAB4920899.1"/>
    <property type="molecule type" value="Genomic_DNA"/>
</dbReference>
<dbReference type="Gene3D" id="3.30.70.560">
    <property type="entry name" value="7,8-Dihydro-6-hydroxymethylpterin-pyrophosphokinase HPPK"/>
    <property type="match status" value="1"/>
</dbReference>
<comment type="pathway">
    <text evidence="1">Cofactor biosynthesis; tetrahydrofolate biosynthesis; 2-amino-4-hydroxy-6-hydroxymethyl-7,8-dihydropteridine diphosphate from 7,8-dihydroneopterin triphosphate: step 4/4.</text>
</comment>
<dbReference type="EMBL" id="CAFBQL010000004">
    <property type="protein sequence ID" value="CAB5057206.1"/>
    <property type="molecule type" value="Genomic_DNA"/>
</dbReference>
<evidence type="ECO:0000256" key="4">
    <source>
        <dbReference type="ARBA" id="ARBA00022741"/>
    </source>
</evidence>
<dbReference type="SUPFAM" id="SSF55083">
    <property type="entry name" value="6-hydroxymethyl-7,8-dihydropterin pyrophosphokinase, HPPK"/>
    <property type="match status" value="1"/>
</dbReference>
<evidence type="ECO:0000256" key="1">
    <source>
        <dbReference type="ARBA" id="ARBA00005051"/>
    </source>
</evidence>
<dbReference type="GO" id="GO:0003848">
    <property type="term" value="F:2-amino-4-hydroxy-6-hydroxymethyldihydropteridine diphosphokinase activity"/>
    <property type="evidence" value="ECO:0007669"/>
    <property type="project" value="UniProtKB-EC"/>
</dbReference>
<dbReference type="UniPathway" id="UPA00077">
    <property type="reaction ID" value="UER00155"/>
</dbReference>
<keyword evidence="5" id="KW-0418">Kinase</keyword>
<dbReference type="InterPro" id="IPR035907">
    <property type="entry name" value="Hppk_sf"/>
</dbReference>
<evidence type="ECO:0000259" key="8">
    <source>
        <dbReference type="PROSITE" id="PS00794"/>
    </source>
</evidence>
<evidence type="ECO:0000313" key="10">
    <source>
        <dbReference type="EMBL" id="CAB4740992.1"/>
    </source>
</evidence>
<dbReference type="NCBIfam" id="TIGR01498">
    <property type="entry name" value="folK"/>
    <property type="match status" value="1"/>
</dbReference>
<dbReference type="EMBL" id="CAFBLE010000004">
    <property type="protein sequence ID" value="CAB4864437.1"/>
    <property type="molecule type" value="Genomic_DNA"/>
</dbReference>
<sequence>MALGANLDDPQGAIELAVALLREATEVLAVSSLYKTKPVGGPEQPDYFNAVCIIQSEVSATDFLHMLQGIEKSMGRIRVERWGPRIIDLDLITFGDIQSSDPHLTLPHPRAHERRFVLEPWLEIEPTAHLVGRGLIEQILEELPPSQ</sequence>
<dbReference type="AlphaFoldDB" id="A0A6J6T1I0"/>
<organism evidence="10">
    <name type="scientific">freshwater metagenome</name>
    <dbReference type="NCBI Taxonomy" id="449393"/>
    <lineage>
        <taxon>unclassified sequences</taxon>
        <taxon>metagenomes</taxon>
        <taxon>ecological metagenomes</taxon>
    </lineage>
</organism>
<dbReference type="CDD" id="cd00483">
    <property type="entry name" value="HPPK"/>
    <property type="match status" value="1"/>
</dbReference>
<evidence type="ECO:0000256" key="2">
    <source>
        <dbReference type="ARBA" id="ARBA00013253"/>
    </source>
</evidence>
<dbReference type="EMBL" id="CAEZWT010000007">
    <property type="protein sequence ID" value="CAB4659550.1"/>
    <property type="molecule type" value="Genomic_DNA"/>
</dbReference>
<dbReference type="Pfam" id="PF01288">
    <property type="entry name" value="HPPK"/>
    <property type="match status" value="1"/>
</dbReference>
<keyword evidence="7" id="KW-0289">Folate biosynthesis</keyword>
<dbReference type="GO" id="GO:0005524">
    <property type="term" value="F:ATP binding"/>
    <property type="evidence" value="ECO:0007669"/>
    <property type="project" value="UniProtKB-KW"/>
</dbReference>
<evidence type="ECO:0000313" key="12">
    <source>
        <dbReference type="EMBL" id="CAB4920899.1"/>
    </source>
</evidence>
<keyword evidence="3" id="KW-0808">Transferase</keyword>
<evidence type="ECO:0000256" key="7">
    <source>
        <dbReference type="ARBA" id="ARBA00022909"/>
    </source>
</evidence>
<keyword evidence="6" id="KW-0067">ATP-binding</keyword>
<evidence type="ECO:0000256" key="6">
    <source>
        <dbReference type="ARBA" id="ARBA00022840"/>
    </source>
</evidence>
<evidence type="ECO:0000256" key="5">
    <source>
        <dbReference type="ARBA" id="ARBA00022777"/>
    </source>
</evidence>
<dbReference type="GO" id="GO:0046654">
    <property type="term" value="P:tetrahydrofolate biosynthetic process"/>
    <property type="evidence" value="ECO:0007669"/>
    <property type="project" value="UniProtKB-UniPathway"/>
</dbReference>
<name>A0A6J6T1I0_9ZZZZ</name>
<keyword evidence="4" id="KW-0547">Nucleotide-binding</keyword>
<dbReference type="PANTHER" id="PTHR43071:SF1">
    <property type="entry name" value="2-AMINO-4-HYDROXY-6-HYDROXYMETHYLDIHYDROPTERIDINE PYROPHOSPHOKINASE"/>
    <property type="match status" value="1"/>
</dbReference>
<accession>A0A6J6T1I0</accession>
<dbReference type="InterPro" id="IPR000550">
    <property type="entry name" value="Hppk"/>
</dbReference>
<evidence type="ECO:0000256" key="3">
    <source>
        <dbReference type="ARBA" id="ARBA00022679"/>
    </source>
</evidence>
<dbReference type="PANTHER" id="PTHR43071">
    <property type="entry name" value="2-AMINO-4-HYDROXY-6-HYDROXYMETHYLDIHYDROPTERIDINE PYROPHOSPHOKINASE"/>
    <property type="match status" value="1"/>
</dbReference>
<dbReference type="GO" id="GO:0016301">
    <property type="term" value="F:kinase activity"/>
    <property type="evidence" value="ECO:0007669"/>
    <property type="project" value="UniProtKB-KW"/>
</dbReference>
<proteinExistence type="predicted"/>
<dbReference type="EMBL" id="CAEZZC010000002">
    <property type="protein sequence ID" value="CAB4740992.1"/>
    <property type="molecule type" value="Genomic_DNA"/>
</dbReference>
<evidence type="ECO:0000313" key="11">
    <source>
        <dbReference type="EMBL" id="CAB4864437.1"/>
    </source>
</evidence>